<dbReference type="InterPro" id="IPR011577">
    <property type="entry name" value="Cyt_b561_bac/Ni-Hgenase"/>
</dbReference>
<evidence type="ECO:0000256" key="13">
    <source>
        <dbReference type="SAM" id="Phobius"/>
    </source>
</evidence>
<feature type="domain" description="Cytochrome b561 bacterial/Ni-hydrogenase" evidence="14">
    <location>
        <begin position="14"/>
        <end position="184"/>
    </location>
</feature>
<evidence type="ECO:0000256" key="12">
    <source>
        <dbReference type="ARBA" id="ARBA00037975"/>
    </source>
</evidence>
<evidence type="ECO:0000256" key="8">
    <source>
        <dbReference type="ARBA" id="ARBA00022982"/>
    </source>
</evidence>
<keyword evidence="5" id="KW-0349">Heme</keyword>
<keyword evidence="6 13" id="KW-0812">Transmembrane</keyword>
<evidence type="ECO:0000256" key="10">
    <source>
        <dbReference type="ARBA" id="ARBA00023004"/>
    </source>
</evidence>
<proteinExistence type="inferred from homology"/>
<keyword evidence="10" id="KW-0408">Iron</keyword>
<keyword evidence="3" id="KW-0813">Transport</keyword>
<accession>A0ABS7PHP6</accession>
<evidence type="ECO:0000256" key="3">
    <source>
        <dbReference type="ARBA" id="ARBA00022448"/>
    </source>
</evidence>
<dbReference type="PANTHER" id="PTHR30529:SF1">
    <property type="entry name" value="CYTOCHROME B561 HOMOLOG 2"/>
    <property type="match status" value="1"/>
</dbReference>
<keyword evidence="16" id="KW-1185">Reference proteome</keyword>
<dbReference type="SUPFAM" id="SSF81342">
    <property type="entry name" value="Transmembrane di-heme cytochromes"/>
    <property type="match status" value="1"/>
</dbReference>
<feature type="transmembrane region" description="Helical" evidence="13">
    <location>
        <begin position="20"/>
        <end position="39"/>
    </location>
</feature>
<name>A0ABS7PHP6_9SPHN</name>
<keyword evidence="7" id="KW-0479">Metal-binding</keyword>
<gene>
    <name evidence="15" type="ORF">K7G82_00620</name>
</gene>
<evidence type="ECO:0000313" key="16">
    <source>
        <dbReference type="Proteomes" id="UP000706039"/>
    </source>
</evidence>
<protein>
    <submittedName>
        <fullName evidence="15">Cytochrome b</fullName>
    </submittedName>
</protein>
<comment type="similarity">
    <text evidence="12">Belongs to the cytochrome b561 family.</text>
</comment>
<evidence type="ECO:0000256" key="11">
    <source>
        <dbReference type="ARBA" id="ARBA00023136"/>
    </source>
</evidence>
<dbReference type="EMBL" id="JAINVV010000001">
    <property type="protein sequence ID" value="MBY8820773.1"/>
    <property type="molecule type" value="Genomic_DNA"/>
</dbReference>
<evidence type="ECO:0000313" key="15">
    <source>
        <dbReference type="EMBL" id="MBY8820773.1"/>
    </source>
</evidence>
<evidence type="ECO:0000256" key="2">
    <source>
        <dbReference type="ARBA" id="ARBA00004651"/>
    </source>
</evidence>
<evidence type="ECO:0000256" key="9">
    <source>
        <dbReference type="ARBA" id="ARBA00022989"/>
    </source>
</evidence>
<dbReference type="PANTHER" id="PTHR30529">
    <property type="entry name" value="CYTOCHROME B561"/>
    <property type="match status" value="1"/>
</dbReference>
<feature type="transmembrane region" description="Helical" evidence="13">
    <location>
        <begin position="92"/>
        <end position="112"/>
    </location>
</feature>
<dbReference type="RefSeq" id="WP_222987885.1">
    <property type="nucleotide sequence ID" value="NZ_JAINVV010000001.1"/>
</dbReference>
<keyword evidence="4" id="KW-1003">Cell membrane</keyword>
<evidence type="ECO:0000259" key="14">
    <source>
        <dbReference type="Pfam" id="PF01292"/>
    </source>
</evidence>
<reference evidence="15 16" key="1">
    <citation type="submission" date="2021-08" db="EMBL/GenBank/DDBJ databases">
        <authorList>
            <person name="Tuo L."/>
        </authorList>
    </citation>
    <scope>NUCLEOTIDE SEQUENCE [LARGE SCALE GENOMIC DNA]</scope>
    <source>
        <strain evidence="15 16">JCM 31229</strain>
    </source>
</reference>
<dbReference type="InterPro" id="IPR052168">
    <property type="entry name" value="Cytochrome_b561_oxidase"/>
</dbReference>
<evidence type="ECO:0000256" key="7">
    <source>
        <dbReference type="ARBA" id="ARBA00022723"/>
    </source>
</evidence>
<organism evidence="15 16">
    <name type="scientific">Sphingomonas colocasiae</name>
    <dbReference type="NCBI Taxonomy" id="1848973"/>
    <lineage>
        <taxon>Bacteria</taxon>
        <taxon>Pseudomonadati</taxon>
        <taxon>Pseudomonadota</taxon>
        <taxon>Alphaproteobacteria</taxon>
        <taxon>Sphingomonadales</taxon>
        <taxon>Sphingomonadaceae</taxon>
        <taxon>Sphingomonas</taxon>
    </lineage>
</organism>
<evidence type="ECO:0000256" key="4">
    <source>
        <dbReference type="ARBA" id="ARBA00022475"/>
    </source>
</evidence>
<evidence type="ECO:0000256" key="1">
    <source>
        <dbReference type="ARBA" id="ARBA00001970"/>
    </source>
</evidence>
<dbReference type="InterPro" id="IPR016174">
    <property type="entry name" value="Di-haem_cyt_TM"/>
</dbReference>
<dbReference type="Pfam" id="PF01292">
    <property type="entry name" value="Ni_hydr_CYTB"/>
    <property type="match status" value="1"/>
</dbReference>
<comment type="cofactor">
    <cofactor evidence="1">
        <name>heme b</name>
        <dbReference type="ChEBI" id="CHEBI:60344"/>
    </cofactor>
</comment>
<keyword evidence="9 13" id="KW-1133">Transmembrane helix</keyword>
<keyword evidence="11 13" id="KW-0472">Membrane</keyword>
<evidence type="ECO:0000256" key="6">
    <source>
        <dbReference type="ARBA" id="ARBA00022692"/>
    </source>
</evidence>
<feature type="transmembrane region" description="Helical" evidence="13">
    <location>
        <begin position="51"/>
        <end position="72"/>
    </location>
</feature>
<evidence type="ECO:0000256" key="5">
    <source>
        <dbReference type="ARBA" id="ARBA00022617"/>
    </source>
</evidence>
<sequence>MHGQAESPAARSTYSRVAIWLHWSIGLLVILNIAIVLVRENFEALSRTMMGWHKAIGILVLALSLVRIVWRLTHRPPPLPPMAAWEKGLSHLVHFLFYLFIIAIPLSGWLWMSAAETHRPISFFGLFIVPMLPVEQSKALAESFGEAHEIMGLATIGLIILHVAGALKHHFVDGTNLLERMIPGLRNR</sequence>
<dbReference type="Proteomes" id="UP000706039">
    <property type="component" value="Unassembled WGS sequence"/>
</dbReference>
<comment type="caution">
    <text evidence="15">The sequence shown here is derived from an EMBL/GenBank/DDBJ whole genome shotgun (WGS) entry which is preliminary data.</text>
</comment>
<keyword evidence="8" id="KW-0249">Electron transport</keyword>
<comment type="subcellular location">
    <subcellularLocation>
        <location evidence="2">Cell membrane</location>
        <topology evidence="2">Multi-pass membrane protein</topology>
    </subcellularLocation>
</comment>